<feature type="region of interest" description="Disordered" evidence="6">
    <location>
        <begin position="45"/>
        <end position="76"/>
    </location>
</feature>
<evidence type="ECO:0000313" key="8">
    <source>
        <dbReference type="EMBL" id="TPX78030.1"/>
    </source>
</evidence>
<dbReference type="InterPro" id="IPR019734">
    <property type="entry name" value="TPR_rpt"/>
</dbReference>
<dbReference type="AlphaFoldDB" id="A0A507FQQ1"/>
<evidence type="ECO:0000259" key="7">
    <source>
        <dbReference type="Pfam" id="PF13877"/>
    </source>
</evidence>
<feature type="compositionally biased region" description="Low complexity" evidence="6">
    <location>
        <begin position="51"/>
        <end position="62"/>
    </location>
</feature>
<feature type="domain" description="RNA-polymerase II-associated protein 3-like C-terminal" evidence="7">
    <location>
        <begin position="446"/>
        <end position="536"/>
    </location>
</feature>
<dbReference type="InterPro" id="IPR011990">
    <property type="entry name" value="TPR-like_helical_dom_sf"/>
</dbReference>
<dbReference type="Pfam" id="PF13877">
    <property type="entry name" value="RPAP3_C"/>
    <property type="match status" value="1"/>
</dbReference>
<keyword evidence="2 5" id="KW-0802">TPR repeat</keyword>
<feature type="region of interest" description="Disordered" evidence="6">
    <location>
        <begin position="1"/>
        <end position="21"/>
    </location>
</feature>
<organism evidence="8 9">
    <name type="scientific">Chytriomyces confervae</name>
    <dbReference type="NCBI Taxonomy" id="246404"/>
    <lineage>
        <taxon>Eukaryota</taxon>
        <taxon>Fungi</taxon>
        <taxon>Fungi incertae sedis</taxon>
        <taxon>Chytridiomycota</taxon>
        <taxon>Chytridiomycota incertae sedis</taxon>
        <taxon>Chytridiomycetes</taxon>
        <taxon>Chytridiales</taxon>
        <taxon>Chytriomycetaceae</taxon>
        <taxon>Chytriomyces</taxon>
    </lineage>
</organism>
<dbReference type="Proteomes" id="UP000320333">
    <property type="component" value="Unassembled WGS sequence"/>
</dbReference>
<dbReference type="EMBL" id="QEAP01000010">
    <property type="protein sequence ID" value="TPX78030.1"/>
    <property type="molecule type" value="Genomic_DNA"/>
</dbReference>
<dbReference type="InterPro" id="IPR051966">
    <property type="entry name" value="RPAP3"/>
</dbReference>
<keyword evidence="9" id="KW-1185">Reference proteome</keyword>
<keyword evidence="1" id="KW-0677">Repeat</keyword>
<dbReference type="Pfam" id="PF13181">
    <property type="entry name" value="TPR_8"/>
    <property type="match status" value="2"/>
</dbReference>
<protein>
    <recommendedName>
        <fullName evidence="4">RNA polymerase II-associated protein 3</fullName>
    </recommendedName>
</protein>
<evidence type="ECO:0000256" key="2">
    <source>
        <dbReference type="ARBA" id="ARBA00022803"/>
    </source>
</evidence>
<evidence type="ECO:0000256" key="6">
    <source>
        <dbReference type="SAM" id="MobiDB-lite"/>
    </source>
</evidence>
<dbReference type="GO" id="GO:0101031">
    <property type="term" value="C:protein folding chaperone complex"/>
    <property type="evidence" value="ECO:0007669"/>
    <property type="project" value="TreeGrafter"/>
</dbReference>
<evidence type="ECO:0000313" key="9">
    <source>
        <dbReference type="Proteomes" id="UP000320333"/>
    </source>
</evidence>
<comment type="caution">
    <text evidence="8">The sequence shown here is derived from an EMBL/GenBank/DDBJ whole genome shotgun (WGS) entry which is preliminary data.</text>
</comment>
<feature type="compositionally biased region" description="Polar residues" evidence="6">
    <location>
        <begin position="106"/>
        <end position="124"/>
    </location>
</feature>
<feature type="region of interest" description="Disordered" evidence="6">
    <location>
        <begin position="99"/>
        <end position="124"/>
    </location>
</feature>
<dbReference type="InterPro" id="IPR025986">
    <property type="entry name" value="RPAP3-like_C"/>
</dbReference>
<name>A0A507FQQ1_9FUNG</name>
<evidence type="ECO:0000256" key="1">
    <source>
        <dbReference type="ARBA" id="ARBA00022737"/>
    </source>
</evidence>
<dbReference type="PANTHER" id="PTHR46423:SF1">
    <property type="entry name" value="RNA POLYMERASE II-ASSOCIATED PROTEIN 3"/>
    <property type="match status" value="1"/>
</dbReference>
<accession>A0A507FQQ1</accession>
<dbReference type="OrthoDB" id="629492at2759"/>
<feature type="repeat" description="TPR" evidence="5">
    <location>
        <begin position="132"/>
        <end position="165"/>
    </location>
</feature>
<evidence type="ECO:0000256" key="4">
    <source>
        <dbReference type="ARBA" id="ARBA00040133"/>
    </source>
</evidence>
<feature type="region of interest" description="Disordered" evidence="6">
    <location>
        <begin position="359"/>
        <end position="383"/>
    </location>
</feature>
<dbReference type="STRING" id="246404.A0A507FQQ1"/>
<evidence type="ECO:0000256" key="5">
    <source>
        <dbReference type="PROSITE-ProRule" id="PRU00339"/>
    </source>
</evidence>
<dbReference type="SMART" id="SM00028">
    <property type="entry name" value="TPR"/>
    <property type="match status" value="3"/>
</dbReference>
<dbReference type="PANTHER" id="PTHR46423">
    <property type="entry name" value="RNA POLYMERASE II-ASSOCIATED PROTEIN 3"/>
    <property type="match status" value="1"/>
</dbReference>
<dbReference type="PROSITE" id="PS50005">
    <property type="entry name" value="TPR"/>
    <property type="match status" value="1"/>
</dbReference>
<gene>
    <name evidence="8" type="ORF">CcCBS67573_g00708</name>
</gene>
<evidence type="ECO:0000256" key="3">
    <source>
        <dbReference type="ARBA" id="ARBA00038275"/>
    </source>
</evidence>
<comment type="similarity">
    <text evidence="3">Belongs to the RPAP3 family.</text>
</comment>
<proteinExistence type="inferred from homology"/>
<dbReference type="Gene3D" id="1.25.40.10">
    <property type="entry name" value="Tetratricopeptide repeat domain"/>
    <property type="match status" value="1"/>
</dbReference>
<sequence>MLSMDKHTKPTRKPSNSSLETALLVRENAAETRRQMADLLDWEKSIKNKDSTASLASTTAASVPVRGKSSPVPNANAKERIKSGDYRAWDKFDVEEEISRMDAQEESSNSTPVQDQTIRESPQQIEERLEQSLIQKEMGNEYFKKGNYLKAIKSYSKSLEMCGSDASSNASKIAVLGNRAMAHLKLNQFEQAESDCTAVLSLDSKNVKAYWRRAVARRELQTNLSGAKQDLEKAKVLEPTNASVKQELEKLQKILEQAKKPLRRRVDITEVGDPKAYSTTSDLKKTVSPKAVESRVTERMDIQMKTAPSVPKPNIESIEPSPKVISAEIKNVQQSNASIPLTNSKNSNLKITNVENDAPASKQDKIAEPSMNQPSKVTPLADDGLNIASTKRPIITPLISEIEPTKPIASAADVPLNAKPTESANLQKAEPAATKAPIQEAAVKSPKTMFEFEMEWKVRKSDSKALYALIKSMNPSFYRTVFKNSMESHYLSAFVHVMKEFYIHHETAQLLFETLEGLSRVERFNMNVKFLGSKDKSAVKELFSDLRSRKGELESNEVDLDQLETKYGLRK</sequence>
<reference evidence="8 9" key="1">
    <citation type="journal article" date="2019" name="Sci. Rep.">
        <title>Comparative genomics of chytrid fungi reveal insights into the obligate biotrophic and pathogenic lifestyle of Synchytrium endobioticum.</title>
        <authorList>
            <person name="van de Vossenberg B.T.L.H."/>
            <person name="Warris S."/>
            <person name="Nguyen H.D.T."/>
            <person name="van Gent-Pelzer M.P.E."/>
            <person name="Joly D.L."/>
            <person name="van de Geest H.C."/>
            <person name="Bonants P.J.M."/>
            <person name="Smith D.S."/>
            <person name="Levesque C.A."/>
            <person name="van der Lee T.A.J."/>
        </authorList>
    </citation>
    <scope>NUCLEOTIDE SEQUENCE [LARGE SCALE GENOMIC DNA]</scope>
    <source>
        <strain evidence="8 9">CBS 675.73</strain>
    </source>
</reference>
<dbReference type="SUPFAM" id="SSF48452">
    <property type="entry name" value="TPR-like"/>
    <property type="match status" value="1"/>
</dbReference>